<reference evidence="1 2" key="1">
    <citation type="journal article" date="2018" name="Sci. Rep.">
        <title>Genomic signatures of local adaptation to the degree of environmental predictability in rotifers.</title>
        <authorList>
            <person name="Franch-Gras L."/>
            <person name="Hahn C."/>
            <person name="Garcia-Roger E.M."/>
            <person name="Carmona M.J."/>
            <person name="Serra M."/>
            <person name="Gomez A."/>
        </authorList>
    </citation>
    <scope>NUCLEOTIDE SEQUENCE [LARGE SCALE GENOMIC DNA]</scope>
    <source>
        <strain evidence="1">HYR1</strain>
    </source>
</reference>
<dbReference type="EMBL" id="REGN01002360">
    <property type="protein sequence ID" value="RNA28635.1"/>
    <property type="molecule type" value="Genomic_DNA"/>
</dbReference>
<protein>
    <submittedName>
        <fullName evidence="1">Uncharacterized protein</fullName>
    </submittedName>
</protein>
<accession>A0A3M7RZ63</accession>
<dbReference type="Proteomes" id="UP000276133">
    <property type="component" value="Unassembled WGS sequence"/>
</dbReference>
<evidence type="ECO:0000313" key="1">
    <source>
        <dbReference type="EMBL" id="RNA28635.1"/>
    </source>
</evidence>
<evidence type="ECO:0000313" key="2">
    <source>
        <dbReference type="Proteomes" id="UP000276133"/>
    </source>
</evidence>
<dbReference type="AlphaFoldDB" id="A0A3M7RZ63"/>
<sequence length="62" mass="7321">MMKSIKEFFFHNRSVSVDFRTILSVLLFYFLEISIRIDFGKKSWSLVQTSGFGIITNFSNYI</sequence>
<gene>
    <name evidence="1" type="ORF">BpHYR1_013048</name>
</gene>
<organism evidence="1 2">
    <name type="scientific">Brachionus plicatilis</name>
    <name type="common">Marine rotifer</name>
    <name type="synonym">Brachionus muelleri</name>
    <dbReference type="NCBI Taxonomy" id="10195"/>
    <lineage>
        <taxon>Eukaryota</taxon>
        <taxon>Metazoa</taxon>
        <taxon>Spiralia</taxon>
        <taxon>Gnathifera</taxon>
        <taxon>Rotifera</taxon>
        <taxon>Eurotatoria</taxon>
        <taxon>Monogononta</taxon>
        <taxon>Pseudotrocha</taxon>
        <taxon>Ploima</taxon>
        <taxon>Brachionidae</taxon>
        <taxon>Brachionus</taxon>
    </lineage>
</organism>
<name>A0A3M7RZ63_BRAPC</name>
<comment type="caution">
    <text evidence="1">The sequence shown here is derived from an EMBL/GenBank/DDBJ whole genome shotgun (WGS) entry which is preliminary data.</text>
</comment>
<keyword evidence="2" id="KW-1185">Reference proteome</keyword>
<proteinExistence type="predicted"/>